<protein>
    <submittedName>
        <fullName evidence="2">CRISPR system precrRNA processing endoribonuclease RAMP protein Cas6</fullName>
    </submittedName>
</protein>
<name>A0ABY5Y410_9BACT</name>
<dbReference type="RefSeq" id="WP_334315573.1">
    <property type="nucleotide sequence ID" value="NZ_CP065938.1"/>
</dbReference>
<accession>A0ABY5Y410</accession>
<sequence length="323" mass="36984">MLYSHYTIQCRFLESGTLNVFKGSALRGAFGYALKRAVCTVREKECATCILHGQCLFAKFFMEQKNNEEGKNPSIPHPYVIEFPQNPKKAYLEGEEFAFSLILLGSICEKLPFMVYAFELMGSKGIGRANIETFKNASFEIVGIQAVHIQGEPQIYDTVKKQLLYVPNPAVLEYPASNFLQSDTLSQKNQKLTVFLETPLRYKSNNVLYSKLDFEALFKLMMRRTYFVFKEFGEKELEIDYADLLQKAKNIDIIESNIQWKDQNRYSSRQKQALKIGGLEGCISFRGDFTEFIPLLNLATLLHLGKQTSFGLGKIRYQLEDIA</sequence>
<evidence type="ECO:0000313" key="2">
    <source>
        <dbReference type="EMBL" id="UWX05978.1"/>
    </source>
</evidence>
<dbReference type="Pfam" id="PF10040">
    <property type="entry name" value="CRISPR_Cas6"/>
    <property type="match status" value="1"/>
</dbReference>
<gene>
    <name evidence="2" type="primary">cas6</name>
    <name evidence="2" type="ORF">JBF11_01240</name>
</gene>
<dbReference type="Gene3D" id="3.30.70.1900">
    <property type="match status" value="1"/>
</dbReference>
<organism evidence="2 3">
    <name type="scientific">Taurinivorans muris</name>
    <dbReference type="NCBI Taxonomy" id="2787751"/>
    <lineage>
        <taxon>Bacteria</taxon>
        <taxon>Pseudomonadati</taxon>
        <taxon>Thermodesulfobacteriota</taxon>
        <taxon>Desulfovibrionia</taxon>
        <taxon>Desulfovibrionales</taxon>
        <taxon>Desulfovibrionaceae</taxon>
        <taxon>Taurinivorans</taxon>
    </lineage>
</organism>
<evidence type="ECO:0000259" key="1">
    <source>
        <dbReference type="Pfam" id="PF10040"/>
    </source>
</evidence>
<reference evidence="2" key="1">
    <citation type="submission" date="2020-12" db="EMBL/GenBank/DDBJ databases">
        <title>Taurinivorans muris gen. nov., sp. nov., fundamental and realized metabolic niche of a ubiquitous sulfidogenic bacterium in the murine intestine.</title>
        <authorList>
            <person name="Ye H."/>
            <person name="Hanson B.T."/>
            <person name="Loy A."/>
        </authorList>
    </citation>
    <scope>NUCLEOTIDE SEQUENCE</scope>
    <source>
        <strain evidence="2">LT0009</strain>
    </source>
</reference>
<dbReference type="Proteomes" id="UP001058120">
    <property type="component" value="Chromosome"/>
</dbReference>
<dbReference type="InterPro" id="IPR019267">
    <property type="entry name" value="CRISPR-assoc_Cas6_C"/>
</dbReference>
<proteinExistence type="predicted"/>
<evidence type="ECO:0000313" key="3">
    <source>
        <dbReference type="Proteomes" id="UP001058120"/>
    </source>
</evidence>
<keyword evidence="3" id="KW-1185">Reference proteome</keyword>
<dbReference type="EMBL" id="CP065938">
    <property type="protein sequence ID" value="UWX05978.1"/>
    <property type="molecule type" value="Genomic_DNA"/>
</dbReference>
<feature type="domain" description="CRISPR-associated protein Cas6 C-terminal" evidence="1">
    <location>
        <begin position="196"/>
        <end position="315"/>
    </location>
</feature>